<dbReference type="InterPro" id="IPR036779">
    <property type="entry name" value="LysM_dom_sf"/>
</dbReference>
<evidence type="ECO:0000313" key="6">
    <source>
        <dbReference type="Proteomes" id="UP001178288"/>
    </source>
</evidence>
<dbReference type="SUPFAM" id="SSF54106">
    <property type="entry name" value="LysM domain"/>
    <property type="match status" value="2"/>
</dbReference>
<sequence length="330" mass="37101">MKKTFVLVFYLILNMLMIFSSVHAAGNNPSNIYTVNSGDTLPAIANKYGTSVEELKGSNGLLSDTLLVNQKLFVPIIYEVAAGDTLGKISAAYNSSEQTIKTINGLSTDQLYLGQQLMIPPKRMTMQGQYILMTKEEFKNWLFHNQFNRKITLIQHHHTWLPSYRQVNGSNHFKLLKSMENFHIRERKWKNIAQNITTFPDGKIAVSRPFNSAPEGSIGIKANITGIAIENIGNFDIGHDVMTKEQKETIVEITALLCLRFGLTPSIDSITYHHWWDLKTGERVLDNAPEYYVKTCPGTGFFGGNSTTSAKNHFYPLVSSKMQEISAAKQ</sequence>
<evidence type="ECO:0000259" key="4">
    <source>
        <dbReference type="PROSITE" id="PS51782"/>
    </source>
</evidence>
<dbReference type="EMBL" id="CP126114">
    <property type="protein sequence ID" value="WHY88689.1"/>
    <property type="molecule type" value="Genomic_DNA"/>
</dbReference>
<dbReference type="SUPFAM" id="SSF55846">
    <property type="entry name" value="N-acetylmuramoyl-L-alanine amidase-like"/>
    <property type="match status" value="1"/>
</dbReference>
<dbReference type="PROSITE" id="PS51782">
    <property type="entry name" value="LYSM"/>
    <property type="match status" value="2"/>
</dbReference>
<evidence type="ECO:0000256" key="3">
    <source>
        <dbReference type="SAM" id="SignalP"/>
    </source>
</evidence>
<dbReference type="GO" id="GO:0009253">
    <property type="term" value="P:peptidoglycan catabolic process"/>
    <property type="evidence" value="ECO:0007669"/>
    <property type="project" value="InterPro"/>
</dbReference>
<protein>
    <recommendedName>
        <fullName evidence="2">Autolysin</fullName>
    </recommendedName>
    <alternativeName>
        <fullName evidence="1">Cell wall hydrolase</fullName>
    </alternativeName>
</protein>
<dbReference type="PANTHER" id="PTHR33734">
    <property type="entry name" value="LYSM DOMAIN-CONTAINING GPI-ANCHORED PROTEIN 2"/>
    <property type="match status" value="1"/>
</dbReference>
<feature type="domain" description="LysM" evidence="4">
    <location>
        <begin position="76"/>
        <end position="119"/>
    </location>
</feature>
<proteinExistence type="predicted"/>
<gene>
    <name evidence="5" type="ORF">QNH39_12990</name>
</gene>
<keyword evidence="3" id="KW-0732">Signal</keyword>
<dbReference type="Pfam" id="PF01476">
    <property type="entry name" value="LysM"/>
    <property type="match status" value="2"/>
</dbReference>
<dbReference type="PANTHER" id="PTHR33734:SF22">
    <property type="entry name" value="MEMBRANE-BOUND LYTIC MUREIN TRANSGLYCOSYLASE D"/>
    <property type="match status" value="1"/>
</dbReference>
<dbReference type="Gene3D" id="3.40.80.10">
    <property type="entry name" value="Peptidoglycan recognition protein-like"/>
    <property type="match status" value="1"/>
</dbReference>
<dbReference type="SMART" id="SM00257">
    <property type="entry name" value="LysM"/>
    <property type="match status" value="2"/>
</dbReference>
<name>A0AA95MUC2_9BACI</name>
<dbReference type="CDD" id="cd00118">
    <property type="entry name" value="LysM"/>
    <property type="match status" value="2"/>
</dbReference>
<evidence type="ECO:0000313" key="5">
    <source>
        <dbReference type="EMBL" id="WHY88689.1"/>
    </source>
</evidence>
<dbReference type="InterPro" id="IPR018392">
    <property type="entry name" value="LysM"/>
</dbReference>
<dbReference type="Proteomes" id="UP001178288">
    <property type="component" value="Chromosome"/>
</dbReference>
<dbReference type="AlphaFoldDB" id="A0AA95MUC2"/>
<evidence type="ECO:0000256" key="1">
    <source>
        <dbReference type="ARBA" id="ARBA00030881"/>
    </source>
</evidence>
<dbReference type="Gene3D" id="3.10.350.10">
    <property type="entry name" value="LysM domain"/>
    <property type="match status" value="2"/>
</dbReference>
<dbReference type="GO" id="GO:0008745">
    <property type="term" value="F:N-acetylmuramoyl-L-alanine amidase activity"/>
    <property type="evidence" value="ECO:0007669"/>
    <property type="project" value="InterPro"/>
</dbReference>
<accession>A0AA95MUC2</accession>
<evidence type="ECO:0000256" key="2">
    <source>
        <dbReference type="ARBA" id="ARBA00032390"/>
    </source>
</evidence>
<organism evidence="5 6">
    <name type="scientific">Neobacillus novalis</name>
    <dbReference type="NCBI Taxonomy" id="220687"/>
    <lineage>
        <taxon>Bacteria</taxon>
        <taxon>Bacillati</taxon>
        <taxon>Bacillota</taxon>
        <taxon>Bacilli</taxon>
        <taxon>Bacillales</taxon>
        <taxon>Bacillaceae</taxon>
        <taxon>Neobacillus</taxon>
    </lineage>
</organism>
<feature type="domain" description="LysM" evidence="4">
    <location>
        <begin position="31"/>
        <end position="74"/>
    </location>
</feature>
<reference evidence="5" key="1">
    <citation type="submission" date="2023-05" db="EMBL/GenBank/DDBJ databases">
        <title>Comparative genomics of Bacillaceae isolates and their secondary metabolite potential.</title>
        <authorList>
            <person name="Song L."/>
            <person name="Nielsen L.J."/>
            <person name="Mohite O."/>
            <person name="Xu X."/>
            <person name="Weber T."/>
            <person name="Kovacs A.T."/>
        </authorList>
    </citation>
    <scope>NUCLEOTIDE SEQUENCE</scope>
    <source>
        <strain evidence="5">XLM17</strain>
    </source>
</reference>
<feature type="signal peptide" evidence="3">
    <location>
        <begin position="1"/>
        <end position="24"/>
    </location>
</feature>
<dbReference type="KEGG" id="nnv:QNH39_12990"/>
<dbReference type="InterPro" id="IPR002502">
    <property type="entry name" value="Amidase_domain"/>
</dbReference>
<dbReference type="InterPro" id="IPR036505">
    <property type="entry name" value="Amidase/PGRP_sf"/>
</dbReference>
<dbReference type="Pfam" id="PF01510">
    <property type="entry name" value="Amidase_2"/>
    <property type="match status" value="1"/>
</dbReference>
<keyword evidence="6" id="KW-1185">Reference proteome</keyword>
<feature type="chain" id="PRO_5041686348" description="Autolysin" evidence="3">
    <location>
        <begin position="25"/>
        <end position="330"/>
    </location>
</feature>
<dbReference type="RefSeq" id="WP_082805116.1">
    <property type="nucleotide sequence ID" value="NZ_CP126114.1"/>
</dbReference>